<evidence type="ECO:0000256" key="2">
    <source>
        <dbReference type="ARBA" id="ARBA00007613"/>
    </source>
</evidence>
<dbReference type="RefSeq" id="WP_225698283.1">
    <property type="nucleotide sequence ID" value="NZ_JAIXNE010000002.1"/>
</dbReference>
<protein>
    <submittedName>
        <fullName evidence="10">TolC family protein</fullName>
    </submittedName>
</protein>
<evidence type="ECO:0000256" key="1">
    <source>
        <dbReference type="ARBA" id="ARBA00004442"/>
    </source>
</evidence>
<keyword evidence="13" id="KW-1185">Reference proteome</keyword>
<keyword evidence="4" id="KW-1134">Transmembrane beta strand</keyword>
<evidence type="ECO:0000256" key="8">
    <source>
        <dbReference type="SAM" id="Coils"/>
    </source>
</evidence>
<dbReference type="InterPro" id="IPR051906">
    <property type="entry name" value="TolC-like"/>
</dbReference>
<evidence type="ECO:0000256" key="5">
    <source>
        <dbReference type="ARBA" id="ARBA00022692"/>
    </source>
</evidence>
<evidence type="ECO:0000313" key="12">
    <source>
        <dbReference type="EMBL" id="MCA6077483.1"/>
    </source>
</evidence>
<dbReference type="InterPro" id="IPR003423">
    <property type="entry name" value="OMP_efflux"/>
</dbReference>
<accession>A0A9X1HN25</accession>
<keyword evidence="5" id="KW-0812">Transmembrane</keyword>
<dbReference type="GO" id="GO:1990281">
    <property type="term" value="C:efflux pump complex"/>
    <property type="evidence" value="ECO:0007669"/>
    <property type="project" value="TreeGrafter"/>
</dbReference>
<dbReference type="EMBL" id="JAIXNE010000002">
    <property type="protein sequence ID" value="MCA6075178.1"/>
    <property type="molecule type" value="Genomic_DNA"/>
</dbReference>
<evidence type="ECO:0000256" key="7">
    <source>
        <dbReference type="ARBA" id="ARBA00023237"/>
    </source>
</evidence>
<proteinExistence type="inferred from homology"/>
<name>A0A9X1HN25_9BACT</name>
<keyword evidence="8" id="KW-0175">Coiled coil</keyword>
<evidence type="ECO:0000313" key="10">
    <source>
        <dbReference type="EMBL" id="MCA6075178.1"/>
    </source>
</evidence>
<evidence type="ECO:0000256" key="3">
    <source>
        <dbReference type="ARBA" id="ARBA00022448"/>
    </source>
</evidence>
<evidence type="ECO:0000256" key="9">
    <source>
        <dbReference type="SAM" id="SignalP"/>
    </source>
</evidence>
<evidence type="ECO:0000313" key="11">
    <source>
        <dbReference type="EMBL" id="MCA6076355.1"/>
    </source>
</evidence>
<dbReference type="Pfam" id="PF02321">
    <property type="entry name" value="OEP"/>
    <property type="match status" value="2"/>
</dbReference>
<feature type="coiled-coil region" evidence="8">
    <location>
        <begin position="340"/>
        <end position="399"/>
    </location>
</feature>
<dbReference type="SUPFAM" id="SSF56954">
    <property type="entry name" value="Outer membrane efflux proteins (OEP)"/>
    <property type="match status" value="1"/>
</dbReference>
<gene>
    <name evidence="10" type="ORF">LDX50_09870</name>
    <name evidence="11" type="ORF">LDX50_15840</name>
    <name evidence="12" type="ORF">LDX50_21560</name>
</gene>
<dbReference type="GO" id="GO:0015288">
    <property type="term" value="F:porin activity"/>
    <property type="evidence" value="ECO:0007669"/>
    <property type="project" value="TreeGrafter"/>
</dbReference>
<dbReference type="Gene3D" id="1.20.1600.10">
    <property type="entry name" value="Outer membrane efflux proteins (OEP)"/>
    <property type="match status" value="1"/>
</dbReference>
<dbReference type="Proteomes" id="UP001139409">
    <property type="component" value="Unassembled WGS sequence"/>
</dbReference>
<organism evidence="10 13">
    <name type="scientific">Fulvivirga sedimenti</name>
    <dbReference type="NCBI Taxonomy" id="2879465"/>
    <lineage>
        <taxon>Bacteria</taxon>
        <taxon>Pseudomonadati</taxon>
        <taxon>Bacteroidota</taxon>
        <taxon>Cytophagia</taxon>
        <taxon>Cytophagales</taxon>
        <taxon>Fulvivirgaceae</taxon>
        <taxon>Fulvivirga</taxon>
    </lineage>
</organism>
<dbReference type="GO" id="GO:0015562">
    <property type="term" value="F:efflux transmembrane transporter activity"/>
    <property type="evidence" value="ECO:0007669"/>
    <property type="project" value="InterPro"/>
</dbReference>
<reference evidence="10" key="1">
    <citation type="submission" date="2021-09" db="EMBL/GenBank/DDBJ databases">
        <title>Fulvivirga sp. isolated from coastal sediment.</title>
        <authorList>
            <person name="Yu H."/>
        </authorList>
    </citation>
    <scope>NUCLEOTIDE SEQUENCE</scope>
    <source>
        <strain evidence="10">1062</strain>
    </source>
</reference>
<keyword evidence="3" id="KW-0813">Transport</keyword>
<dbReference type="EMBL" id="JAIXNE010000004">
    <property type="protein sequence ID" value="MCA6077483.1"/>
    <property type="molecule type" value="Genomic_DNA"/>
</dbReference>
<comment type="similarity">
    <text evidence="2">Belongs to the outer membrane factor (OMF) (TC 1.B.17) family.</text>
</comment>
<evidence type="ECO:0000256" key="4">
    <source>
        <dbReference type="ARBA" id="ARBA00022452"/>
    </source>
</evidence>
<dbReference type="EMBL" id="JAIXNE010000003">
    <property type="protein sequence ID" value="MCA6076355.1"/>
    <property type="molecule type" value="Genomic_DNA"/>
</dbReference>
<keyword evidence="9" id="KW-0732">Signal</keyword>
<dbReference type="AlphaFoldDB" id="A0A9X1HN25"/>
<dbReference type="PANTHER" id="PTHR30026:SF20">
    <property type="entry name" value="OUTER MEMBRANE PROTEIN TOLC"/>
    <property type="match status" value="1"/>
</dbReference>
<keyword evidence="7" id="KW-0998">Cell outer membrane</keyword>
<keyword evidence="6" id="KW-0472">Membrane</keyword>
<dbReference type="GO" id="GO:0009279">
    <property type="term" value="C:cell outer membrane"/>
    <property type="evidence" value="ECO:0007669"/>
    <property type="project" value="UniProtKB-SubCell"/>
</dbReference>
<feature type="signal peptide" evidence="9">
    <location>
        <begin position="1"/>
        <end position="20"/>
    </location>
</feature>
<comment type="subcellular location">
    <subcellularLocation>
        <location evidence="1">Cell outer membrane</location>
    </subcellularLocation>
</comment>
<sequence length="453" mass="51576">MKMRTLFGILLSFLASAVYAQDTLQFLHLSDAVTIALENNISLRQESNRLDIFQSDKSSSYAQMAPTVAITGNYGRNDGNSFNQQEGRVVNGQLDFMNGSVNMNMPLFNGFNRLKQTKQASSALESQAHLVTRTRQQVIRDVSNQYLRCLLDKQLVLIAQENLVNQQEVYRQMSELVNAGSRAEVDLVNQRYQLKNSELNVLQAEIKLRNSKATLSQLLQLDPSLTFDVVDPTWELSDFAFEKYQRDSLYEIALEQRRDLLQVRASEESARYGLGAQRGRYYPQLSAFFNYGSAFNQIVGTPDSVSRDFNQQFFNDNRYNTYGLAISIPIFQGLQNRNQVVRARVNYQNAQLETRQLENTAKLEVLNAHQNLQDALTNFEVTQVQLEAAELNLQLQEERYRLQASSFVEYTQANADYVAAKGAHAQAKYVLLFQDILLQFTLGTLDTDDIPAN</sequence>
<evidence type="ECO:0000313" key="13">
    <source>
        <dbReference type="Proteomes" id="UP001139409"/>
    </source>
</evidence>
<comment type="caution">
    <text evidence="10">The sequence shown here is derived from an EMBL/GenBank/DDBJ whole genome shotgun (WGS) entry which is preliminary data.</text>
</comment>
<feature type="chain" id="PRO_5041196837" evidence="9">
    <location>
        <begin position="21"/>
        <end position="453"/>
    </location>
</feature>
<dbReference type="PANTHER" id="PTHR30026">
    <property type="entry name" value="OUTER MEMBRANE PROTEIN TOLC"/>
    <property type="match status" value="1"/>
</dbReference>
<evidence type="ECO:0000256" key="6">
    <source>
        <dbReference type="ARBA" id="ARBA00023136"/>
    </source>
</evidence>